<dbReference type="GO" id="GO:0005085">
    <property type="term" value="F:guanyl-nucleotide exchange factor activity"/>
    <property type="evidence" value="ECO:0007669"/>
    <property type="project" value="UniProtKB-KW"/>
</dbReference>
<dbReference type="Gene3D" id="1.10.840.10">
    <property type="entry name" value="Ras guanine-nucleotide exchange factors catalytic domain"/>
    <property type="match status" value="1"/>
</dbReference>
<dbReference type="GO" id="GO:0007264">
    <property type="term" value="P:small GTPase-mediated signal transduction"/>
    <property type="evidence" value="ECO:0007669"/>
    <property type="project" value="InterPro"/>
</dbReference>
<evidence type="ECO:0000313" key="7">
    <source>
        <dbReference type="Proteomes" id="UP000179807"/>
    </source>
</evidence>
<feature type="domain" description="Ras-GEF" evidence="4">
    <location>
        <begin position="650"/>
        <end position="877"/>
    </location>
</feature>
<feature type="region of interest" description="Disordered" evidence="3">
    <location>
        <begin position="1"/>
        <end position="66"/>
    </location>
</feature>
<keyword evidence="7" id="KW-1185">Reference proteome</keyword>
<dbReference type="RefSeq" id="XP_068357618.1">
    <property type="nucleotide sequence ID" value="XM_068505936.1"/>
</dbReference>
<dbReference type="OrthoDB" id="546434at2759"/>
<feature type="compositionally biased region" description="Basic residues" evidence="3">
    <location>
        <begin position="217"/>
        <end position="226"/>
    </location>
</feature>
<dbReference type="PROSITE" id="PS50896">
    <property type="entry name" value="LISH"/>
    <property type="match status" value="1"/>
</dbReference>
<gene>
    <name evidence="6" type="ORF">TRFO_28045</name>
</gene>
<dbReference type="GeneID" id="94840640"/>
<dbReference type="PROSITE" id="PS50009">
    <property type="entry name" value="RASGEF_CAT"/>
    <property type="match status" value="1"/>
</dbReference>
<evidence type="ECO:0000256" key="2">
    <source>
        <dbReference type="SAM" id="Coils"/>
    </source>
</evidence>
<dbReference type="InterPro" id="IPR036964">
    <property type="entry name" value="RASGEF_cat_dom_sf"/>
</dbReference>
<feature type="compositionally biased region" description="Polar residues" evidence="3">
    <location>
        <begin position="227"/>
        <end position="249"/>
    </location>
</feature>
<dbReference type="Proteomes" id="UP000179807">
    <property type="component" value="Unassembled WGS sequence"/>
</dbReference>
<feature type="coiled-coil region" evidence="2">
    <location>
        <begin position="149"/>
        <end position="176"/>
    </location>
</feature>
<name>A0A1J4K0J6_9EUKA</name>
<organism evidence="6 7">
    <name type="scientific">Tritrichomonas foetus</name>
    <dbReference type="NCBI Taxonomy" id="1144522"/>
    <lineage>
        <taxon>Eukaryota</taxon>
        <taxon>Metamonada</taxon>
        <taxon>Parabasalia</taxon>
        <taxon>Tritrichomonadida</taxon>
        <taxon>Tritrichomonadidae</taxon>
        <taxon>Tritrichomonas</taxon>
    </lineage>
</organism>
<dbReference type="Pfam" id="PF00617">
    <property type="entry name" value="RasGEF"/>
    <property type="match status" value="1"/>
</dbReference>
<dbReference type="InterPro" id="IPR006594">
    <property type="entry name" value="LisH"/>
</dbReference>
<dbReference type="InterPro" id="IPR023578">
    <property type="entry name" value="Ras_GEF_dom_sf"/>
</dbReference>
<feature type="compositionally biased region" description="Pro residues" evidence="3">
    <location>
        <begin position="56"/>
        <end position="65"/>
    </location>
</feature>
<dbReference type="AlphaFoldDB" id="A0A1J4K0J6"/>
<protein>
    <recommendedName>
        <fullName evidence="8">Ras-GEF domain-containing protein</fullName>
    </recommendedName>
</protein>
<dbReference type="PROSITE" id="PS50212">
    <property type="entry name" value="RASGEF_NTER"/>
    <property type="match status" value="1"/>
</dbReference>
<dbReference type="SMART" id="SM00667">
    <property type="entry name" value="LisH"/>
    <property type="match status" value="1"/>
</dbReference>
<sequence length="881" mass="102438">MKFLSKHHFIKDMSDTGESSSDEQEINHSNEDSDSSTIEKQFNDAPTFYSQTKAIPIPPKTIPPPHIEEYEESYQSEYDEEKEIKSNPPDVISSFTIEKDEITKENENLGYETNEEKMNVSKISRENEQGETKYITEPIELPDQSNLNIDKNEQNNDELESKEIQMENNTESYSDNNKLKKNMMNSNSAGNFVFNDISMNFKTQVVTSDISQNHNRNTNKFRKNHNINRSNTTSCENTDLSSFRDSSKPLTQIPKANERRVSDFLIQNTSLFSSESILASSQTSGSFIHNNNIQEERSQWLHQILIENPHFLAMRERTLPLSYGLSFANVTHTKTVSALAAINRRTILEMISQHLQAIGLYQTAEILMKESGHPFQNSSQPWDRTDLHLLVSMALSNYNNNSNINVSPSLNEMNDCNIENENANSVYKYAWNIPPDMSHQYIIESLEEDFFSSPYREDPMAIWDEFFDPDLNVIYENGQPKTYQNILAASLKRLIVYHVTSDVQMIPDEEQHMFFLTIHSITSADHFLRHLVTLFDCELQNTMYEDKIIENSKLFSIRKNIINLIQKWTKFHGLFIGKRTLKSVNQFCTRIIESKEFEQLHKFIQVILNILPNLRYGMRLGSQELTNRAPPIIKNEHILFHPRLTILDPEPQEVARQITLIYHEKYASIHSLEFITAISNRHTTIQTPTLSEFFKFGDHLSHLVAETYIKAENKQSAFSRLFEISQALFQLNNYEALSCFIHFLNRDDIFAIGKGAESQKVRIKAMWRETGEDDKFEKLHPTVYENSINKIFNEWGSAIPNMHAELKRGNKKLRSKVDFINGLINWEKVREISQRCTVLYRFQNQSYNLWNIPQITKAVTRPLTMTVNDIDEKIDELYKLI</sequence>
<reference evidence="6" key="1">
    <citation type="submission" date="2016-10" db="EMBL/GenBank/DDBJ databases">
        <authorList>
            <person name="Benchimol M."/>
            <person name="Almeida L.G."/>
            <person name="Vasconcelos A.T."/>
            <person name="Perreira-Neves A."/>
            <person name="Rosa I.A."/>
            <person name="Tasca T."/>
            <person name="Bogo M.R."/>
            <person name="de Souza W."/>
        </authorList>
    </citation>
    <scope>NUCLEOTIDE SEQUENCE [LARGE SCALE GENOMIC DNA]</scope>
    <source>
        <strain evidence="6">K</strain>
    </source>
</reference>
<dbReference type="InterPro" id="IPR001895">
    <property type="entry name" value="RASGEF_cat_dom"/>
</dbReference>
<feature type="domain" description="N-terminal Ras-GEF" evidence="5">
    <location>
        <begin position="482"/>
        <end position="615"/>
    </location>
</feature>
<comment type="caution">
    <text evidence="6">The sequence shown here is derived from an EMBL/GenBank/DDBJ whole genome shotgun (WGS) entry which is preliminary data.</text>
</comment>
<evidence type="ECO:0008006" key="8">
    <source>
        <dbReference type="Google" id="ProtNLM"/>
    </source>
</evidence>
<feature type="region of interest" description="Disordered" evidence="3">
    <location>
        <begin position="72"/>
        <end position="91"/>
    </location>
</feature>
<evidence type="ECO:0000256" key="3">
    <source>
        <dbReference type="SAM" id="MobiDB-lite"/>
    </source>
</evidence>
<keyword evidence="2" id="KW-0175">Coiled coil</keyword>
<evidence type="ECO:0000256" key="1">
    <source>
        <dbReference type="PROSITE-ProRule" id="PRU00168"/>
    </source>
</evidence>
<keyword evidence="1" id="KW-0344">Guanine-nucleotide releasing factor</keyword>
<evidence type="ECO:0000313" key="6">
    <source>
        <dbReference type="EMBL" id="OHT04482.1"/>
    </source>
</evidence>
<accession>A0A1J4K0J6</accession>
<evidence type="ECO:0000259" key="5">
    <source>
        <dbReference type="PROSITE" id="PS50212"/>
    </source>
</evidence>
<feature type="region of interest" description="Disordered" evidence="3">
    <location>
        <begin position="214"/>
        <end position="249"/>
    </location>
</feature>
<evidence type="ECO:0000259" key="4">
    <source>
        <dbReference type="PROSITE" id="PS50009"/>
    </source>
</evidence>
<feature type="compositionally biased region" description="Acidic residues" evidence="3">
    <location>
        <begin position="72"/>
        <end position="81"/>
    </location>
</feature>
<dbReference type="Gene3D" id="1.20.870.10">
    <property type="entry name" value="Son of sevenless (SoS) protein Chain: S domain 1"/>
    <property type="match status" value="1"/>
</dbReference>
<proteinExistence type="predicted"/>
<dbReference type="VEuPathDB" id="TrichDB:TRFO_28045"/>
<dbReference type="EMBL" id="MLAK01000792">
    <property type="protein sequence ID" value="OHT04482.1"/>
    <property type="molecule type" value="Genomic_DNA"/>
</dbReference>
<dbReference type="SUPFAM" id="SSF48366">
    <property type="entry name" value="Ras GEF"/>
    <property type="match status" value="1"/>
</dbReference>
<dbReference type="InterPro" id="IPR000651">
    <property type="entry name" value="Ras-like_Gua-exchang_fac_N"/>
</dbReference>